<feature type="compositionally biased region" description="Polar residues" evidence="1">
    <location>
        <begin position="60"/>
        <end position="80"/>
    </location>
</feature>
<evidence type="ECO:0000313" key="3">
    <source>
        <dbReference type="EMBL" id="KKW37282.1"/>
    </source>
</evidence>
<proteinExistence type="predicted"/>
<protein>
    <submittedName>
        <fullName evidence="3">PE-PGRS family protein</fullName>
    </submittedName>
</protein>
<reference evidence="3 4" key="1">
    <citation type="journal article" date="2015" name="Nature">
        <title>rRNA introns, odd ribosomes, and small enigmatic genomes across a large radiation of phyla.</title>
        <authorList>
            <person name="Brown C.T."/>
            <person name="Hug L.A."/>
            <person name="Thomas B.C."/>
            <person name="Sharon I."/>
            <person name="Castelle C.J."/>
            <person name="Singh A."/>
            <person name="Wilkins M.J."/>
            <person name="Williams K.H."/>
            <person name="Banfield J.F."/>
        </authorList>
    </citation>
    <scope>NUCLEOTIDE SEQUENCE [LARGE SCALE GENOMIC DNA]</scope>
</reference>
<keyword evidence="2" id="KW-0472">Membrane</keyword>
<feature type="compositionally biased region" description="Low complexity" evidence="1">
    <location>
        <begin position="42"/>
        <end position="59"/>
    </location>
</feature>
<evidence type="ECO:0000256" key="1">
    <source>
        <dbReference type="SAM" id="MobiDB-lite"/>
    </source>
</evidence>
<dbReference type="EMBL" id="LCRR01000012">
    <property type="protein sequence ID" value="KKW37282.1"/>
    <property type="molecule type" value="Genomic_DNA"/>
</dbReference>
<dbReference type="Proteomes" id="UP000033852">
    <property type="component" value="Unassembled WGS sequence"/>
</dbReference>
<name>A0A0G2A8L2_9BACT</name>
<comment type="caution">
    <text evidence="3">The sequence shown here is derived from an EMBL/GenBank/DDBJ whole genome shotgun (WGS) entry which is preliminary data.</text>
</comment>
<keyword evidence="2" id="KW-1133">Transmembrane helix</keyword>
<evidence type="ECO:0000313" key="4">
    <source>
        <dbReference type="Proteomes" id="UP000033852"/>
    </source>
</evidence>
<dbReference type="AlphaFoldDB" id="A0A0G2A8L2"/>
<organism evidence="3 4">
    <name type="scientific">Candidatus Adlerbacteria bacterium GW2011_GWB1_54_7</name>
    <dbReference type="NCBI Taxonomy" id="1618607"/>
    <lineage>
        <taxon>Bacteria</taxon>
        <taxon>Candidatus Adleribacteriota</taxon>
    </lineage>
</organism>
<sequence>MNKRIILIIIGAVALAVLVGLVWFWFFRGGAPAPATGGSFGTGATKETSTTGTTNNQNNIASGVLQNGQGGSASSQTISVSGGGSGPGPTIQPNPGVAVVPGVEWLGGSGGSGGGATTNFVPKTINQLNDGSVGGSPGLIGSFGGDDSGGGNGLGLAGLLGAGAGCALLPVFEGIGLGEAATKGAGALAGGFVLTYDFNVYSKQAAKGGFGEGLADCLARTIGKAVIAQMTNSIVNWINSGFNGKPSFVTNFERFFTNVGDQAAGEFIRGSALSFLCSPFKLQIRVAIAQSYARRNNAASCTLTGAIKNINSFMNGNFSQGGWGGLIQFTTVPTNNPYGAYAYAQVGLAGAQQNAINSANRNITPGGFISLQKCTNDPYTGVKDCKVVTPGAVIEDSLKTTLQQPFLANQLAQSFDQIVSALLNQLVTKTLYSGLSNLSGTSGYAANYLTPEQQRAQAGAQTLLTDMQGRLQVAQQYGKAGHA</sequence>
<feature type="region of interest" description="Disordered" evidence="1">
    <location>
        <begin position="36"/>
        <end position="96"/>
    </location>
</feature>
<evidence type="ECO:0000256" key="2">
    <source>
        <dbReference type="SAM" id="Phobius"/>
    </source>
</evidence>
<accession>A0A0G2A8L2</accession>
<keyword evidence="2" id="KW-0812">Transmembrane</keyword>
<gene>
    <name evidence="3" type="ORF">UY86_C0012G0009</name>
</gene>
<feature type="transmembrane region" description="Helical" evidence="2">
    <location>
        <begin position="5"/>
        <end position="26"/>
    </location>
</feature>
<dbReference type="STRING" id="1618607.UY86_C0012G0009"/>